<name>A0A9D2DVJ2_9FIRM</name>
<organism evidence="1 2">
    <name type="scientific">Candidatus Gallimonas intestinigallinarum</name>
    <dbReference type="NCBI Taxonomy" id="2838604"/>
    <lineage>
        <taxon>Bacteria</taxon>
        <taxon>Bacillati</taxon>
        <taxon>Bacillota</taxon>
        <taxon>Clostridia</taxon>
        <taxon>Candidatus Gallimonas</taxon>
    </lineage>
</organism>
<protein>
    <recommendedName>
        <fullName evidence="3">50S ribosomal protein L7ae</fullName>
    </recommendedName>
</protein>
<evidence type="ECO:0000313" key="1">
    <source>
        <dbReference type="EMBL" id="HIZ24007.1"/>
    </source>
</evidence>
<accession>A0A9D2DVJ2</accession>
<gene>
    <name evidence="1" type="ORF">H9812_00810</name>
</gene>
<dbReference type="InterPro" id="IPR029064">
    <property type="entry name" value="Ribosomal_eL30-like_sf"/>
</dbReference>
<sequence length="97" mass="10425">MQSKLGTYLNFCKRAGKLTLGVNAAKAARGRAYLLVADASASENTKKEIGKLSKKFACPVIWVNDLASLVHKEACKLALVAEEHLAAAMQQAYGETE</sequence>
<proteinExistence type="predicted"/>
<evidence type="ECO:0000313" key="2">
    <source>
        <dbReference type="Proteomes" id="UP000824044"/>
    </source>
</evidence>
<comment type="caution">
    <text evidence="1">The sequence shown here is derived from an EMBL/GenBank/DDBJ whole genome shotgun (WGS) entry which is preliminary data.</text>
</comment>
<evidence type="ECO:0008006" key="3">
    <source>
        <dbReference type="Google" id="ProtNLM"/>
    </source>
</evidence>
<reference evidence="1" key="2">
    <citation type="submission" date="2021-04" db="EMBL/GenBank/DDBJ databases">
        <authorList>
            <person name="Gilroy R."/>
        </authorList>
    </citation>
    <scope>NUCLEOTIDE SEQUENCE</scope>
    <source>
        <strain evidence="1">CHK33-5263</strain>
    </source>
</reference>
<dbReference type="Proteomes" id="UP000824044">
    <property type="component" value="Unassembled WGS sequence"/>
</dbReference>
<dbReference type="SUPFAM" id="SSF55315">
    <property type="entry name" value="L30e-like"/>
    <property type="match status" value="1"/>
</dbReference>
<dbReference type="Gene3D" id="3.30.1330.30">
    <property type="match status" value="1"/>
</dbReference>
<dbReference type="EMBL" id="DXBS01000018">
    <property type="protein sequence ID" value="HIZ24007.1"/>
    <property type="molecule type" value="Genomic_DNA"/>
</dbReference>
<reference evidence="1" key="1">
    <citation type="journal article" date="2021" name="PeerJ">
        <title>Extensive microbial diversity within the chicken gut microbiome revealed by metagenomics and culture.</title>
        <authorList>
            <person name="Gilroy R."/>
            <person name="Ravi A."/>
            <person name="Getino M."/>
            <person name="Pursley I."/>
            <person name="Horton D.L."/>
            <person name="Alikhan N.F."/>
            <person name="Baker D."/>
            <person name="Gharbi K."/>
            <person name="Hall N."/>
            <person name="Watson M."/>
            <person name="Adriaenssens E.M."/>
            <person name="Foster-Nyarko E."/>
            <person name="Jarju S."/>
            <person name="Secka A."/>
            <person name="Antonio M."/>
            <person name="Oren A."/>
            <person name="Chaudhuri R.R."/>
            <person name="La Ragione R."/>
            <person name="Hildebrand F."/>
            <person name="Pallen M.J."/>
        </authorList>
    </citation>
    <scope>NUCLEOTIDE SEQUENCE</scope>
    <source>
        <strain evidence="1">CHK33-5263</strain>
    </source>
</reference>
<dbReference type="AlphaFoldDB" id="A0A9D2DVJ2"/>